<evidence type="ECO:0000256" key="6">
    <source>
        <dbReference type="ARBA" id="ARBA00022692"/>
    </source>
</evidence>
<dbReference type="EMBL" id="JAVDWA010000001">
    <property type="protein sequence ID" value="MDR7071050.1"/>
    <property type="molecule type" value="Genomic_DNA"/>
</dbReference>
<dbReference type="PROSITE" id="PS50928">
    <property type="entry name" value="ABC_TM1"/>
    <property type="match status" value="1"/>
</dbReference>
<dbReference type="NCBIfam" id="TIGR02141">
    <property type="entry name" value="modB_ABC"/>
    <property type="match status" value="1"/>
</dbReference>
<protein>
    <recommendedName>
        <fullName evidence="10">Molybdenum transport system permease</fullName>
    </recommendedName>
</protein>
<keyword evidence="8 9" id="KW-0472">Membrane</keyword>
<organism evidence="12 13">
    <name type="scientific">Fictibacillus barbaricus</name>
    <dbReference type="NCBI Taxonomy" id="182136"/>
    <lineage>
        <taxon>Bacteria</taxon>
        <taxon>Bacillati</taxon>
        <taxon>Bacillota</taxon>
        <taxon>Bacilli</taxon>
        <taxon>Bacillales</taxon>
        <taxon>Fictibacillaceae</taxon>
        <taxon>Fictibacillus</taxon>
    </lineage>
</organism>
<feature type="transmembrane region" description="Helical" evidence="9">
    <location>
        <begin position="12"/>
        <end position="31"/>
    </location>
</feature>
<evidence type="ECO:0000256" key="7">
    <source>
        <dbReference type="ARBA" id="ARBA00022989"/>
    </source>
</evidence>
<sequence>MATDFWSPIKLSLGIAAVAAVLVFIFGLSFAKVMSNKRFKGKSIIETALLLPLVLPPTVVGFLLIIVFGRNGIGGELVEWIFNQSIMFTWWAAVIASAVVAFPLMYQSAKAGFEAVDEDIENAARVDGANAFALFVKITIPLSWRAIISGSILSFARALGEFGATLMFAGNIPGRTQTISTAIYLAIDSGNMEKAWLWVASMIGISLLMLIFVNFLKPSYK</sequence>
<keyword evidence="4 10" id="KW-1003">Cell membrane</keyword>
<accession>A0ABU1TV18</accession>
<reference evidence="12 13" key="1">
    <citation type="submission" date="2023-07" db="EMBL/GenBank/DDBJ databases">
        <title>Sorghum-associated microbial communities from plants grown in Nebraska, USA.</title>
        <authorList>
            <person name="Schachtman D."/>
        </authorList>
    </citation>
    <scope>NUCLEOTIDE SEQUENCE [LARGE SCALE GENOMIC DNA]</scope>
    <source>
        <strain evidence="12 13">BE211</strain>
    </source>
</reference>
<comment type="caution">
    <text evidence="12">The sequence shown here is derived from an EMBL/GenBank/DDBJ whole genome shotgun (WGS) entry which is preliminary data.</text>
</comment>
<feature type="transmembrane region" description="Helical" evidence="9">
    <location>
        <begin position="43"/>
        <end position="68"/>
    </location>
</feature>
<evidence type="ECO:0000256" key="2">
    <source>
        <dbReference type="ARBA" id="ARBA00007069"/>
    </source>
</evidence>
<feature type="transmembrane region" description="Helical" evidence="9">
    <location>
        <begin position="88"/>
        <end position="106"/>
    </location>
</feature>
<keyword evidence="13" id="KW-1185">Reference proteome</keyword>
<evidence type="ECO:0000256" key="8">
    <source>
        <dbReference type="ARBA" id="ARBA00023136"/>
    </source>
</evidence>
<evidence type="ECO:0000256" key="4">
    <source>
        <dbReference type="ARBA" id="ARBA00022475"/>
    </source>
</evidence>
<dbReference type="PANTHER" id="PTHR30183">
    <property type="entry name" value="MOLYBDENUM TRANSPORT SYSTEM PERMEASE PROTEIN MODB"/>
    <property type="match status" value="1"/>
</dbReference>
<evidence type="ECO:0000256" key="3">
    <source>
        <dbReference type="ARBA" id="ARBA00022448"/>
    </source>
</evidence>
<dbReference type="CDD" id="cd06261">
    <property type="entry name" value="TM_PBP2"/>
    <property type="match status" value="1"/>
</dbReference>
<evidence type="ECO:0000256" key="5">
    <source>
        <dbReference type="ARBA" id="ARBA00022505"/>
    </source>
</evidence>
<comment type="similarity">
    <text evidence="2 10">Belongs to the binding-protein-dependent transport system permease family. CysTW subfamily.</text>
</comment>
<dbReference type="InterPro" id="IPR035906">
    <property type="entry name" value="MetI-like_sf"/>
</dbReference>
<keyword evidence="3 9" id="KW-0813">Transport</keyword>
<evidence type="ECO:0000256" key="1">
    <source>
        <dbReference type="ARBA" id="ARBA00004651"/>
    </source>
</evidence>
<comment type="subcellular location">
    <subcellularLocation>
        <location evidence="1 9">Cell membrane</location>
        <topology evidence="1 9">Multi-pass membrane protein</topology>
    </subcellularLocation>
</comment>
<evidence type="ECO:0000313" key="12">
    <source>
        <dbReference type="EMBL" id="MDR7071050.1"/>
    </source>
</evidence>
<dbReference type="RefSeq" id="WP_310255379.1">
    <property type="nucleotide sequence ID" value="NZ_JAVDWA010000001.1"/>
</dbReference>
<comment type="caution">
    <text evidence="10">Lacks conserved residue(s) required for the propagation of feature annotation.</text>
</comment>
<feature type="transmembrane region" description="Helical" evidence="9">
    <location>
        <begin position="195"/>
        <end position="216"/>
    </location>
</feature>
<evidence type="ECO:0000259" key="11">
    <source>
        <dbReference type="PROSITE" id="PS50928"/>
    </source>
</evidence>
<gene>
    <name evidence="12" type="ORF">J2X07_000025</name>
</gene>
<keyword evidence="6 9" id="KW-0812">Transmembrane</keyword>
<feature type="domain" description="ABC transmembrane type-1" evidence="11">
    <location>
        <begin position="9"/>
        <end position="217"/>
    </location>
</feature>
<evidence type="ECO:0000256" key="10">
    <source>
        <dbReference type="RuleBase" id="RU365097"/>
    </source>
</evidence>
<comment type="function">
    <text evidence="10">Part of the binding-protein-dependent transport system for molybdenum; probably responsible for the translocation of the substrate across the membrane.</text>
</comment>
<evidence type="ECO:0000256" key="9">
    <source>
        <dbReference type="RuleBase" id="RU363032"/>
    </source>
</evidence>
<evidence type="ECO:0000313" key="13">
    <source>
        <dbReference type="Proteomes" id="UP001258181"/>
    </source>
</evidence>
<dbReference type="PANTHER" id="PTHR30183:SF3">
    <property type="entry name" value="MOLYBDENUM TRANSPORT SYSTEM PERMEASE PROTEIN MODB"/>
    <property type="match status" value="1"/>
</dbReference>
<dbReference type="Proteomes" id="UP001258181">
    <property type="component" value="Unassembled WGS sequence"/>
</dbReference>
<keyword evidence="7 9" id="KW-1133">Transmembrane helix</keyword>
<dbReference type="SUPFAM" id="SSF161098">
    <property type="entry name" value="MetI-like"/>
    <property type="match status" value="1"/>
</dbReference>
<dbReference type="Pfam" id="PF00528">
    <property type="entry name" value="BPD_transp_1"/>
    <property type="match status" value="1"/>
</dbReference>
<dbReference type="Gene3D" id="1.10.3720.10">
    <property type="entry name" value="MetI-like"/>
    <property type="match status" value="1"/>
</dbReference>
<dbReference type="InterPro" id="IPR000515">
    <property type="entry name" value="MetI-like"/>
</dbReference>
<proteinExistence type="inferred from homology"/>
<dbReference type="InterPro" id="IPR011867">
    <property type="entry name" value="ModB_ABC"/>
</dbReference>
<name>A0ABU1TV18_9BACL</name>
<keyword evidence="5 10" id="KW-0500">Molybdenum</keyword>